<dbReference type="EMBL" id="JACVVK020000438">
    <property type="protein sequence ID" value="KAK7474389.1"/>
    <property type="molecule type" value="Genomic_DNA"/>
</dbReference>
<evidence type="ECO:0000256" key="1">
    <source>
        <dbReference type="SAM" id="Phobius"/>
    </source>
</evidence>
<feature type="domain" description="EGF-like" evidence="2">
    <location>
        <begin position="44"/>
        <end position="55"/>
    </location>
</feature>
<reference evidence="3 4" key="1">
    <citation type="journal article" date="2023" name="Sci. Data">
        <title>Genome assembly of the Korean intertidal mud-creeper Batillaria attramentaria.</title>
        <authorList>
            <person name="Patra A.K."/>
            <person name="Ho P.T."/>
            <person name="Jun S."/>
            <person name="Lee S.J."/>
            <person name="Kim Y."/>
            <person name="Won Y.J."/>
        </authorList>
    </citation>
    <scope>NUCLEOTIDE SEQUENCE [LARGE SCALE GENOMIC DNA]</scope>
    <source>
        <strain evidence="3">Wonlab-2016</strain>
    </source>
</reference>
<proteinExistence type="predicted"/>
<dbReference type="AlphaFoldDB" id="A0ABD0JHS7"/>
<name>A0ABD0JHS7_9CAEN</name>
<evidence type="ECO:0000313" key="4">
    <source>
        <dbReference type="Proteomes" id="UP001519460"/>
    </source>
</evidence>
<organism evidence="3 4">
    <name type="scientific">Batillaria attramentaria</name>
    <dbReference type="NCBI Taxonomy" id="370345"/>
    <lineage>
        <taxon>Eukaryota</taxon>
        <taxon>Metazoa</taxon>
        <taxon>Spiralia</taxon>
        <taxon>Lophotrochozoa</taxon>
        <taxon>Mollusca</taxon>
        <taxon>Gastropoda</taxon>
        <taxon>Caenogastropoda</taxon>
        <taxon>Sorbeoconcha</taxon>
        <taxon>Cerithioidea</taxon>
        <taxon>Batillariidae</taxon>
        <taxon>Batillaria</taxon>
    </lineage>
</organism>
<sequence>MARCELGLRLKVMVKPVHCPLVDGVVCSAKGRCLTRTDQPDYTCYCCGTYKGDHCDKYDSCPCQHGGHCVSDSGQEEPVCACRLVDVFGPMIDIRESGEGGAEERAFHERNMYVVTATLSCAVLVVVGVLVACYCRVHSSRPLTFRRQQYRRHRDEAARPVDVSSVSNPRLSVDAIWEASSLNYDVTQLGSPARQDSLKCRDV</sequence>
<comment type="caution">
    <text evidence="3">The sequence shown here is derived from an EMBL/GenBank/DDBJ whole genome shotgun (WGS) entry which is preliminary data.</text>
</comment>
<keyword evidence="1" id="KW-1133">Transmembrane helix</keyword>
<dbReference type="Proteomes" id="UP001519460">
    <property type="component" value="Unassembled WGS sequence"/>
</dbReference>
<keyword evidence="1" id="KW-0812">Transmembrane</keyword>
<feature type="transmembrane region" description="Helical" evidence="1">
    <location>
        <begin position="112"/>
        <end position="137"/>
    </location>
</feature>
<evidence type="ECO:0000259" key="2">
    <source>
        <dbReference type="PROSITE" id="PS00022"/>
    </source>
</evidence>
<evidence type="ECO:0000313" key="3">
    <source>
        <dbReference type="EMBL" id="KAK7474389.1"/>
    </source>
</evidence>
<gene>
    <name evidence="3" type="ORF">BaRGS_00034343</name>
</gene>
<dbReference type="PROSITE" id="PS00022">
    <property type="entry name" value="EGF_1"/>
    <property type="match status" value="1"/>
</dbReference>
<keyword evidence="4" id="KW-1185">Reference proteome</keyword>
<accession>A0ABD0JHS7</accession>
<keyword evidence="1" id="KW-0472">Membrane</keyword>
<dbReference type="InterPro" id="IPR000742">
    <property type="entry name" value="EGF"/>
</dbReference>
<protein>
    <recommendedName>
        <fullName evidence="2">EGF-like domain-containing protein</fullName>
    </recommendedName>
</protein>